<dbReference type="GeneID" id="19527432"/>
<dbReference type="InterPro" id="IPR057362">
    <property type="entry name" value="WDGH"/>
</dbReference>
<feature type="domain" description="WDGH" evidence="1">
    <location>
        <begin position="229"/>
        <end position="344"/>
    </location>
</feature>
<dbReference type="Proteomes" id="UP000019791">
    <property type="component" value="Segment"/>
</dbReference>
<keyword evidence="3" id="KW-1185">Reference proteome</keyword>
<accession>X4YE58</accession>
<organism evidence="2 3">
    <name type="scientific">Lactococcus phage P078</name>
    <dbReference type="NCBI Taxonomy" id="1476886"/>
    <lineage>
        <taxon>Viruses</taxon>
        <taxon>Duplodnaviria</taxon>
        <taxon>Heunggongvirae</taxon>
        <taxon>Uroviricota</taxon>
        <taxon>Caudoviricetes</taxon>
        <taxon>Nevevirus</taxon>
        <taxon>Nevevirus P078</taxon>
    </lineage>
</organism>
<dbReference type="KEGG" id="vg:19527432"/>
<evidence type="ECO:0000313" key="3">
    <source>
        <dbReference type="Proteomes" id="UP000019791"/>
    </source>
</evidence>
<protein>
    <recommendedName>
        <fullName evidence="1">WDGH domain-containing protein</fullName>
    </recommendedName>
</protein>
<dbReference type="RefSeq" id="YP_009036889.1">
    <property type="nucleotide sequence ID" value="NC_024215.1"/>
</dbReference>
<evidence type="ECO:0000313" key="2">
    <source>
        <dbReference type="EMBL" id="AHV83027.1"/>
    </source>
</evidence>
<dbReference type="OrthoDB" id="3664at10239"/>
<dbReference type="EMBL" id="KJ489010">
    <property type="protein sequence ID" value="AHV83027.1"/>
    <property type="molecule type" value="Genomic_DNA"/>
</dbReference>
<dbReference type="Pfam" id="PF25311">
    <property type="entry name" value="WDGH"/>
    <property type="match status" value="1"/>
</dbReference>
<proteinExistence type="predicted"/>
<sequence>MSNKKVIPMNNNQQIAARWVITKRHDDDYMRLVKYQEDELGDIDASKYDIITLEVNAMDDLVIQLSDTSKTTKIKAAKYLNQKLDNKIIEWVSFKKEVVTKLLLQDLGSKIYIIKEISLYDYEKDIEPDKTIKTIGRVDGHVEIQLKHPKRILEDKYDGEWLVAESKDADRLMRKGYIITDHRTFEHGLLNYRSGNIEFGVGVKEDDELIWAINDMVGQLNETDNTNFISDGQHTFGDLYYHRAVLTSVIARMVAKNMRDINASSKIDSERKRELIGICSVIKSLKHDDGTMFDGYFIVQFNTPAGQFSYHYPLAYWDMFKDVVERKQADKYDGHTAEDVTRLLGIADLLTGEV</sequence>
<gene>
    <name evidence="2" type="ORF">P078_0064</name>
</gene>
<evidence type="ECO:0000259" key="1">
    <source>
        <dbReference type="Pfam" id="PF25311"/>
    </source>
</evidence>
<reference evidence="2 3" key="1">
    <citation type="submission" date="2014-02" db="EMBL/GenBank/DDBJ databases">
        <title>Complete genome sequences of four novel Lactococcus lactis phages distantly related to the rare 1706 phage species.</title>
        <authorList>
            <person name="Kot W."/>
            <person name="Neve H."/>
            <person name="Vogensen F.K."/>
            <person name="Heller K.J."/>
            <person name="Hansen L.H."/>
        </authorList>
    </citation>
    <scope>NUCLEOTIDE SEQUENCE [LARGE SCALE GENOMIC DNA]</scope>
</reference>
<name>X4YE58_9CAUD</name>